<proteinExistence type="predicted"/>
<gene>
    <name evidence="1" type="ORF">HMPREF9141_0327</name>
</gene>
<accession>F0F411</accession>
<name>F0F411_9BACT</name>
<evidence type="ECO:0000313" key="1">
    <source>
        <dbReference type="EMBL" id="EGC20969.1"/>
    </source>
</evidence>
<protein>
    <submittedName>
        <fullName evidence="1">Uncharacterized protein</fullName>
    </submittedName>
</protein>
<sequence>MRLLVSPSSFCLILGIIPICQQQEYVRTLVFLVNLGTRLAGFNKILLLCIMLPG</sequence>
<comment type="caution">
    <text evidence="1">The sequence shown here is derived from an EMBL/GenBank/DDBJ whole genome shotgun (WGS) entry which is preliminary data.</text>
</comment>
<dbReference type="STRING" id="888743.HMPREF9141_0327"/>
<organism evidence="1 2">
    <name type="scientific">Prevotella multiformis DSM 16608</name>
    <dbReference type="NCBI Taxonomy" id="888743"/>
    <lineage>
        <taxon>Bacteria</taxon>
        <taxon>Pseudomonadati</taxon>
        <taxon>Bacteroidota</taxon>
        <taxon>Bacteroidia</taxon>
        <taxon>Bacteroidales</taxon>
        <taxon>Prevotellaceae</taxon>
        <taxon>Prevotella</taxon>
    </lineage>
</organism>
<dbReference type="AlphaFoldDB" id="F0F411"/>
<dbReference type="HOGENOM" id="CLU_3046597_0_0_10"/>
<reference evidence="1 2" key="1">
    <citation type="submission" date="2011-01" db="EMBL/GenBank/DDBJ databases">
        <authorList>
            <person name="Muzny D."/>
            <person name="Qin X."/>
            <person name="Deng J."/>
            <person name="Jiang H."/>
            <person name="Liu Y."/>
            <person name="Qu J."/>
            <person name="Song X.-Z."/>
            <person name="Zhang L."/>
            <person name="Thornton R."/>
            <person name="Coyle M."/>
            <person name="Francisco L."/>
            <person name="Jackson L."/>
            <person name="Javaid M."/>
            <person name="Korchina V."/>
            <person name="Kovar C."/>
            <person name="Mata R."/>
            <person name="Mathew T."/>
            <person name="Ngo R."/>
            <person name="Nguyen L."/>
            <person name="Nguyen N."/>
            <person name="Okwuonu G."/>
            <person name="Ongeri F."/>
            <person name="Pham C."/>
            <person name="Simmons D."/>
            <person name="Wilczek-Boney K."/>
            <person name="Hale W."/>
            <person name="Jakkamsetti A."/>
            <person name="Pham P."/>
            <person name="Ruth R."/>
            <person name="San Lucas F."/>
            <person name="Warren J."/>
            <person name="Zhang J."/>
            <person name="Zhao Z."/>
            <person name="Zhou C."/>
            <person name="Zhu D."/>
            <person name="Lee S."/>
            <person name="Bess C."/>
            <person name="Blankenburg K."/>
            <person name="Forbes L."/>
            <person name="Fu Q."/>
            <person name="Gubbala S."/>
            <person name="Hirani K."/>
            <person name="Jayaseelan J.C."/>
            <person name="Lara F."/>
            <person name="Munidasa M."/>
            <person name="Palculict T."/>
            <person name="Patil S."/>
            <person name="Pu L.-L."/>
            <person name="Saada N."/>
            <person name="Tang L."/>
            <person name="Weissenberger G."/>
            <person name="Zhu Y."/>
            <person name="Hemphill L."/>
            <person name="Shang Y."/>
            <person name="Youmans B."/>
            <person name="Ayvaz T."/>
            <person name="Ross M."/>
            <person name="Santibanez J."/>
            <person name="Aqrawi P."/>
            <person name="Gross S."/>
            <person name="Joshi V."/>
            <person name="Fowler G."/>
            <person name="Nazareth L."/>
            <person name="Reid J."/>
            <person name="Worley K."/>
            <person name="Petrosino J."/>
            <person name="Highlander S."/>
            <person name="Gibbs R."/>
        </authorList>
    </citation>
    <scope>NUCLEOTIDE SEQUENCE [LARGE SCALE GENOMIC DNA]</scope>
    <source>
        <strain evidence="1 2">DSM 16608</strain>
    </source>
</reference>
<dbReference type="EMBL" id="AEWX01000004">
    <property type="protein sequence ID" value="EGC20969.1"/>
    <property type="molecule type" value="Genomic_DNA"/>
</dbReference>
<evidence type="ECO:0000313" key="2">
    <source>
        <dbReference type="Proteomes" id="UP000005697"/>
    </source>
</evidence>
<dbReference type="Proteomes" id="UP000005697">
    <property type="component" value="Unassembled WGS sequence"/>
</dbReference>
<keyword evidence="2" id="KW-1185">Reference proteome</keyword>